<gene>
    <name evidence="3" type="ORF">ODALV1_LOCUS5687</name>
</gene>
<proteinExistence type="predicted"/>
<dbReference type="PANTHER" id="PTHR21113:SF4">
    <property type="entry name" value="CHITIN-BINDING TYPE-4 DOMAIN-CONTAINING PROTEIN"/>
    <property type="match status" value="1"/>
</dbReference>
<dbReference type="PANTHER" id="PTHR21113">
    <property type="entry name" value="AGAP001705-PA"/>
    <property type="match status" value="1"/>
</dbReference>
<comment type="caution">
    <text evidence="3">The sequence shown here is derived from an EMBL/GenBank/DDBJ whole genome shotgun (WGS) entry which is preliminary data.</text>
</comment>
<organism evidence="3 4">
    <name type="scientific">Orchesella dallaii</name>
    <dbReference type="NCBI Taxonomy" id="48710"/>
    <lineage>
        <taxon>Eukaryota</taxon>
        <taxon>Metazoa</taxon>
        <taxon>Ecdysozoa</taxon>
        <taxon>Arthropoda</taxon>
        <taxon>Hexapoda</taxon>
        <taxon>Collembola</taxon>
        <taxon>Entomobryomorpha</taxon>
        <taxon>Entomobryoidea</taxon>
        <taxon>Orchesellidae</taxon>
        <taxon>Orchesellinae</taxon>
        <taxon>Orchesella</taxon>
    </lineage>
</organism>
<keyword evidence="4" id="KW-1185">Reference proteome</keyword>
<feature type="domain" description="Chitin-binding type-4" evidence="2">
    <location>
        <begin position="22"/>
        <end position="209"/>
    </location>
</feature>
<dbReference type="Proteomes" id="UP001642540">
    <property type="component" value="Unassembled WGS sequence"/>
</dbReference>
<dbReference type="InterPro" id="IPR004302">
    <property type="entry name" value="Cellulose/chitin-bd_N"/>
</dbReference>
<accession>A0ABP1Q012</accession>
<dbReference type="Pfam" id="PF03067">
    <property type="entry name" value="LPMO_10"/>
    <property type="match status" value="1"/>
</dbReference>
<feature type="chain" id="PRO_5046964439" description="Chitin-binding type-4 domain-containing protein" evidence="1">
    <location>
        <begin position="22"/>
        <end position="212"/>
    </location>
</feature>
<evidence type="ECO:0000256" key="1">
    <source>
        <dbReference type="SAM" id="SignalP"/>
    </source>
</evidence>
<reference evidence="3 4" key="1">
    <citation type="submission" date="2024-08" db="EMBL/GenBank/DDBJ databases">
        <authorList>
            <person name="Cucini C."/>
            <person name="Frati F."/>
        </authorList>
    </citation>
    <scope>NUCLEOTIDE SEQUENCE [LARGE SCALE GENOMIC DNA]</scope>
</reference>
<evidence type="ECO:0000313" key="3">
    <source>
        <dbReference type="EMBL" id="CAL8084075.1"/>
    </source>
</evidence>
<protein>
    <recommendedName>
        <fullName evidence="2">Chitin-binding type-4 domain-containing protein</fullName>
    </recommendedName>
</protein>
<keyword evidence="1" id="KW-0732">Signal</keyword>
<dbReference type="EMBL" id="CAXLJM020000017">
    <property type="protein sequence ID" value="CAL8084075.1"/>
    <property type="molecule type" value="Genomic_DNA"/>
</dbReference>
<evidence type="ECO:0000313" key="4">
    <source>
        <dbReference type="Proteomes" id="UP001642540"/>
    </source>
</evidence>
<feature type="signal peptide" evidence="1">
    <location>
        <begin position="1"/>
        <end position="21"/>
    </location>
</feature>
<name>A0ABP1Q012_9HEXA</name>
<evidence type="ECO:0000259" key="2">
    <source>
        <dbReference type="Pfam" id="PF03067"/>
    </source>
</evidence>
<sequence length="212" mass="22921">MAKFALVTVIAALVAVSYVEGHGRMMKPPNRSSIWRVPAFLSQNPPANYGDNQLFCGGVHQPDNPGTNCGVCGDPISDPAPRDNEINGKYYRGIITGEYTAGQIIDVEIDLTVSHKGNFEWRLCTNPATETQDCFNQHVLELADGSGTKARGEPTGLHRVQLRLPAGVTCDHCILQWNYRAGNNWGYCEDGTGASGCGAQETFRGCSDISIS</sequence>